<accession>A0A8B9N8Y8</accession>
<evidence type="ECO:0000256" key="1">
    <source>
        <dbReference type="ARBA" id="ARBA00004370"/>
    </source>
</evidence>
<keyword evidence="5" id="KW-0325">Glycoprotein</keyword>
<dbReference type="GO" id="GO:0005886">
    <property type="term" value="C:plasma membrane"/>
    <property type="evidence" value="ECO:0007669"/>
    <property type="project" value="TreeGrafter"/>
</dbReference>
<feature type="compositionally biased region" description="Pro residues" evidence="8">
    <location>
        <begin position="283"/>
        <end position="294"/>
    </location>
</feature>
<feature type="compositionally biased region" description="Gly residues" evidence="8">
    <location>
        <begin position="18"/>
        <end position="30"/>
    </location>
</feature>
<feature type="region of interest" description="Disordered" evidence="8">
    <location>
        <begin position="230"/>
        <end position="468"/>
    </location>
</feature>
<dbReference type="InterPro" id="IPR031328">
    <property type="entry name" value="Ephrin"/>
</dbReference>
<keyword evidence="2" id="KW-0732">Signal</keyword>
<feature type="compositionally biased region" description="Polar residues" evidence="8">
    <location>
        <begin position="34"/>
        <end position="47"/>
    </location>
</feature>
<dbReference type="PRINTS" id="PR01347">
    <property type="entry name" value="EPHRIN"/>
</dbReference>
<reference evidence="10" key="1">
    <citation type="submission" date="2025-08" db="UniProtKB">
        <authorList>
            <consortium name="Ensembl"/>
        </authorList>
    </citation>
    <scope>IDENTIFICATION</scope>
</reference>
<dbReference type="SUPFAM" id="SSF49503">
    <property type="entry name" value="Cupredoxins"/>
    <property type="match status" value="1"/>
</dbReference>
<evidence type="ECO:0000313" key="11">
    <source>
        <dbReference type="Proteomes" id="UP000694541"/>
    </source>
</evidence>
<feature type="compositionally biased region" description="Gly residues" evidence="8">
    <location>
        <begin position="232"/>
        <end position="243"/>
    </location>
</feature>
<sequence>MATVALPPPLPHPARLGPPGGGRGRRGCLGGDTRQASGCPPTSTSIPTAHPSGDPDIWVPPPNSTRILGGGPSPPPRGLRQRGAPPPLTLPPPFFFSLSLSGRFLAAGGYVLYPQIGDRLDLVCPGAGGAGGGYEYYKLYLVGGAQARRCQVPPAPTLLLTCDRPQRDVRFTIKFQEFSPNLWGHEFRRLHDYYIITTSDGTPEGLENRQGGACLTRAMRVTLRVGQREWGEGWGSHPGGVGGHPWVPSLTPPPPPGPGSATEQEGAGTGWGVGGVGGGPGYLGPPDPPSPPLRPGQSDEPPPRSRPAPSAGEGGGGRGGGRGGGAAGLGGGRGGFVVATSSSTTPQNPPGAAPPPPHLPRPRLPPPRPAPPRRPPRLLQGMRGGEGRAKGGAKTGGDTPLPQPQGGSAPSGMGGDPQKWGDSPQNGGHTHTHTPPPGASRPGGKGLIPDTGGAGPSRGGGAYLKGVA</sequence>
<feature type="compositionally biased region" description="Gly residues" evidence="8">
    <location>
        <begin position="267"/>
        <end position="282"/>
    </location>
</feature>
<keyword evidence="11" id="KW-1185">Reference proteome</keyword>
<evidence type="ECO:0000256" key="7">
    <source>
        <dbReference type="RuleBase" id="RU004375"/>
    </source>
</evidence>
<evidence type="ECO:0000256" key="3">
    <source>
        <dbReference type="ARBA" id="ARBA00023136"/>
    </source>
</evidence>
<evidence type="ECO:0000259" key="9">
    <source>
        <dbReference type="PROSITE" id="PS51551"/>
    </source>
</evidence>
<dbReference type="PANTHER" id="PTHR11304">
    <property type="entry name" value="EPHRIN"/>
    <property type="match status" value="1"/>
</dbReference>
<dbReference type="PROSITE" id="PS51551">
    <property type="entry name" value="EPHRIN_RBD_2"/>
    <property type="match status" value="1"/>
</dbReference>
<keyword evidence="4 6" id="KW-1015">Disulfide bond</keyword>
<protein>
    <submittedName>
        <fullName evidence="10">Ephrin B3</fullName>
    </submittedName>
</protein>
<dbReference type="GO" id="GO:0007411">
    <property type="term" value="P:axon guidance"/>
    <property type="evidence" value="ECO:0007669"/>
    <property type="project" value="TreeGrafter"/>
</dbReference>
<name>A0A8B9N8Y8_9AVES</name>
<reference evidence="10" key="2">
    <citation type="submission" date="2025-09" db="UniProtKB">
        <authorList>
            <consortium name="Ensembl"/>
        </authorList>
    </citation>
    <scope>IDENTIFICATION</scope>
</reference>
<comment type="similarity">
    <text evidence="6 7">Belongs to the ephrin family.</text>
</comment>
<evidence type="ECO:0000256" key="6">
    <source>
        <dbReference type="PROSITE-ProRule" id="PRU00884"/>
    </source>
</evidence>
<organism evidence="10 11">
    <name type="scientific">Accipiter nisus</name>
    <name type="common">Eurasian sparrowhawk</name>
    <dbReference type="NCBI Taxonomy" id="211598"/>
    <lineage>
        <taxon>Eukaryota</taxon>
        <taxon>Metazoa</taxon>
        <taxon>Chordata</taxon>
        <taxon>Craniata</taxon>
        <taxon>Vertebrata</taxon>
        <taxon>Euteleostomi</taxon>
        <taxon>Archelosauria</taxon>
        <taxon>Archosauria</taxon>
        <taxon>Dinosauria</taxon>
        <taxon>Saurischia</taxon>
        <taxon>Theropoda</taxon>
        <taxon>Coelurosauria</taxon>
        <taxon>Aves</taxon>
        <taxon>Neognathae</taxon>
        <taxon>Neoaves</taxon>
        <taxon>Telluraves</taxon>
        <taxon>Accipitrimorphae</taxon>
        <taxon>Accipitriformes</taxon>
        <taxon>Accipitridae</taxon>
        <taxon>Accipitrinae</taxon>
        <taxon>Accipiter</taxon>
    </lineage>
</organism>
<proteinExistence type="inferred from homology"/>
<dbReference type="AlphaFoldDB" id="A0A8B9N8Y8"/>
<dbReference type="GO" id="GO:0048013">
    <property type="term" value="P:ephrin receptor signaling pathway"/>
    <property type="evidence" value="ECO:0007669"/>
    <property type="project" value="TreeGrafter"/>
</dbReference>
<feature type="compositionally biased region" description="Pro residues" evidence="8">
    <location>
        <begin position="1"/>
        <end position="12"/>
    </location>
</feature>
<feature type="compositionally biased region" description="Gly residues" evidence="8">
    <location>
        <begin position="441"/>
        <end position="468"/>
    </location>
</feature>
<dbReference type="Pfam" id="PF00812">
    <property type="entry name" value="Ephrin"/>
    <property type="match status" value="1"/>
</dbReference>
<evidence type="ECO:0000313" key="10">
    <source>
        <dbReference type="Ensembl" id="ENSANIP00000020765.1"/>
    </source>
</evidence>
<feature type="compositionally biased region" description="Pro residues" evidence="8">
    <location>
        <begin position="347"/>
        <end position="373"/>
    </location>
</feature>
<comment type="caution">
    <text evidence="6">Lacks conserved residue(s) required for the propagation of feature annotation.</text>
</comment>
<feature type="domain" description="Ephrin RBD" evidence="9">
    <location>
        <begin position="90"/>
        <end position="225"/>
    </location>
</feature>
<dbReference type="InterPro" id="IPR001799">
    <property type="entry name" value="Ephrin_RBD"/>
</dbReference>
<dbReference type="Ensembl" id="ENSANIT00000021454.1">
    <property type="protein sequence ID" value="ENSANIP00000020765.1"/>
    <property type="gene ID" value="ENSANIG00000014105.1"/>
</dbReference>
<dbReference type="InterPro" id="IPR008972">
    <property type="entry name" value="Cupredoxin"/>
</dbReference>
<evidence type="ECO:0000256" key="4">
    <source>
        <dbReference type="ARBA" id="ARBA00023157"/>
    </source>
</evidence>
<dbReference type="Proteomes" id="UP000694541">
    <property type="component" value="Unplaced"/>
</dbReference>
<evidence type="ECO:0000256" key="8">
    <source>
        <dbReference type="SAM" id="MobiDB-lite"/>
    </source>
</evidence>
<dbReference type="PANTHER" id="PTHR11304:SF34">
    <property type="entry name" value="EPHRIN-B3"/>
    <property type="match status" value="1"/>
</dbReference>
<dbReference type="Gene3D" id="2.60.40.420">
    <property type="entry name" value="Cupredoxins - blue copper proteins"/>
    <property type="match status" value="1"/>
</dbReference>
<feature type="compositionally biased region" description="Gly residues" evidence="8">
    <location>
        <begin position="312"/>
        <end position="335"/>
    </location>
</feature>
<keyword evidence="3 7" id="KW-0472">Membrane</keyword>
<evidence type="ECO:0000256" key="2">
    <source>
        <dbReference type="ARBA" id="ARBA00022729"/>
    </source>
</evidence>
<feature type="region of interest" description="Disordered" evidence="8">
    <location>
        <begin position="1"/>
        <end position="86"/>
    </location>
</feature>
<feature type="disulfide bond" evidence="6">
    <location>
        <begin position="150"/>
        <end position="214"/>
    </location>
</feature>
<comment type="subcellular location">
    <subcellularLocation>
        <location evidence="1">Membrane</location>
    </subcellularLocation>
</comment>
<dbReference type="GO" id="GO:0046875">
    <property type="term" value="F:ephrin receptor binding"/>
    <property type="evidence" value="ECO:0007669"/>
    <property type="project" value="TreeGrafter"/>
</dbReference>
<evidence type="ECO:0000256" key="5">
    <source>
        <dbReference type="ARBA" id="ARBA00023180"/>
    </source>
</evidence>